<dbReference type="Proteomes" id="UP001225646">
    <property type="component" value="Unassembled WGS sequence"/>
</dbReference>
<dbReference type="InterPro" id="IPR022123">
    <property type="entry name" value="DUF3658"/>
</dbReference>
<comment type="caution">
    <text evidence="3">The sequence shown here is derived from an EMBL/GenBank/DDBJ whole genome shotgun (WGS) entry which is preliminary data.</text>
</comment>
<keyword evidence="4" id="KW-1185">Reference proteome</keyword>
<dbReference type="InterPro" id="IPR014973">
    <property type="entry name" value="DUF1835"/>
</dbReference>
<name>A0ABT9VSE6_9BACI</name>
<evidence type="ECO:0000313" key="4">
    <source>
        <dbReference type="Proteomes" id="UP001225646"/>
    </source>
</evidence>
<dbReference type="EMBL" id="JAUSTR010000030">
    <property type="protein sequence ID" value="MDQ0163915.1"/>
    <property type="molecule type" value="Genomic_DNA"/>
</dbReference>
<dbReference type="Pfam" id="PF08874">
    <property type="entry name" value="DUF1835"/>
    <property type="match status" value="1"/>
</dbReference>
<dbReference type="RefSeq" id="WP_419152846.1">
    <property type="nucleotide sequence ID" value="NZ_JAUSTR010000030.1"/>
</dbReference>
<reference evidence="3 4" key="1">
    <citation type="submission" date="2023-07" db="EMBL/GenBank/DDBJ databases">
        <title>Genomic Encyclopedia of Type Strains, Phase IV (KMG-IV): sequencing the most valuable type-strain genomes for metagenomic binning, comparative biology and taxonomic classification.</title>
        <authorList>
            <person name="Goeker M."/>
        </authorList>
    </citation>
    <scope>NUCLEOTIDE SEQUENCE [LARGE SCALE GENOMIC DNA]</scope>
    <source>
        <strain evidence="3 4">DSM 19092</strain>
    </source>
</reference>
<accession>A0ABT9VSE6</accession>
<gene>
    <name evidence="3" type="ORF">J2S06_003043</name>
</gene>
<evidence type="ECO:0008006" key="5">
    <source>
        <dbReference type="Google" id="ProtNLM"/>
    </source>
</evidence>
<evidence type="ECO:0000259" key="2">
    <source>
        <dbReference type="Pfam" id="PF12395"/>
    </source>
</evidence>
<feature type="domain" description="DUF1835" evidence="1">
    <location>
        <begin position="2"/>
        <end position="126"/>
    </location>
</feature>
<proteinExistence type="predicted"/>
<dbReference type="Pfam" id="PF12395">
    <property type="entry name" value="DUF3658"/>
    <property type="match status" value="1"/>
</dbReference>
<protein>
    <recommendedName>
        <fullName evidence="5">DUF1835 domain-containing protein</fullName>
    </recommendedName>
</protein>
<evidence type="ECO:0000259" key="1">
    <source>
        <dbReference type="Pfam" id="PF08874"/>
    </source>
</evidence>
<sequence>MIHILLGASPSGSLKMVLRDLDLDVEKKERVISFWETFSVGPIWRLHEDIGKEARFNWIKNNLTDAYNEFHEYEQNFQKTVNEITAIPEGSPIMIWISDNAHEQTGLRFVLYLLKNKNNDIFLINTTKVYGELFKKRKEKYTVLDTGEIPPEKLRFIYEQSKNEPPLSQHERENFEKEWLALANTHEVLRIWQNGTIHSVSEDYYDLFIINRAKKLHNEMKTKDFMKSVRLIGEVLGHLDQYVGDEFLEYRLRKLIEKRAFEMEGSLEAMAFYSVKLR</sequence>
<organism evidence="3 4">
    <name type="scientific">Aeribacillus alveayuensis</name>
    <dbReference type="NCBI Taxonomy" id="279215"/>
    <lineage>
        <taxon>Bacteria</taxon>
        <taxon>Bacillati</taxon>
        <taxon>Bacillota</taxon>
        <taxon>Bacilli</taxon>
        <taxon>Bacillales</taxon>
        <taxon>Bacillaceae</taxon>
        <taxon>Aeribacillus</taxon>
    </lineage>
</organism>
<evidence type="ECO:0000313" key="3">
    <source>
        <dbReference type="EMBL" id="MDQ0163915.1"/>
    </source>
</evidence>
<feature type="domain" description="DUF3658" evidence="2">
    <location>
        <begin position="162"/>
        <end position="273"/>
    </location>
</feature>